<feature type="domain" description="WSC" evidence="3">
    <location>
        <begin position="273"/>
        <end position="366"/>
    </location>
</feature>
<evidence type="ECO:0000313" key="5">
    <source>
        <dbReference type="Proteomes" id="UP000620124"/>
    </source>
</evidence>
<sequence length="1152" mass="121285">MARSSQSFVSVVLSALVIVASVEAQLTSWSPSDLLHSFTRRSSITSRAAVVLPPNWTSYGCVREPNSGRALTGYSFTSSSMTITSCVAKCDSLGFKYAGAEYANECYCGNSFEGGDTGGGSLDSGACTMNCAGDATQQCGAGFRLSSYAKQSNVTVAPMLPSGWNYTGCVSEPNTGRTLTNYSFTDPNMTVDKCVATCNSKGFHIAGAEYSSECYCGDAFQATATGGGTSMPDSDCSMQCAGESTQKCGGGNRLSIYSKPQTTTPSGPTLPTGWSYIACTQEPSNGRLLTGYSFTSASLTVESCISTCKSRGFSYAGMEYANECYCGTGYAVPAVKAPETECSMACAGSTSEKCGAGYRLSVYSSEPASNSNLILPAFWSKTSKCIIEASTGRTLSGNSLVDGGMTVEKCVNLCDSTGFIYAGLEFANECYCDNTISLANGGGVPANSANECNMPCAGNSAEICGAGFRITMYTKGNSTSAALPAGWSPSMCAVDNPSRVLTGHQSTETALTPASCITKCAGLGFTLSGVENGNECYCGNILTNNPVGARDSQCSTPCAGDASQNCGGGYRMMIYQKDAAAPSGPNAWKLTAGGTSGVVMTHVAVVNSETILVIDRKENNPLLNANHLPAWGGVWSLVDNTARALNLETHSFCSAGSFLGNGTLVNFGGQPYINRDGEAAPDGQQGIRLYNGCPASGTCDIYEDATRVRMASNRWYPTSARLPDGSAIILGGAQYSGWTNSEEMNNPTYEFYPVKNINGQNGLPIPSKFFNDTLPHNTVRHSFPISPPSLTPHPSSPHVYSLPSGKLFVAANNQAMLLDWQSNIETRLPNFPNGQRVVYPLNAAAVLLPLTPENNYTPEVVICGGSQISDKTASEDLDAQHDYGSAQCSRMVLNDAGIAAGWQVEWMPEPRLMSEGTLLPDGKVLIINGCRTGTAGYGNLQNRIGNSNADHPTFTPLLYDPSAPTGSRFTRDGLPTSNIPRMYHSVATLLPSGAIMIGGSNPNDDVSTQRYASEYRVEYLYPSYMTKTRPTFSGVPSHIGYNSQFALNVTVPSGAKDVYAIVMDFGFVTHSVHMDQKLVKLVSVWQGNQLTATGPPNANIFSPGPGWVIVMADGVPSVAQQVMVGSGANPPEDDAAIANMLASTKTPSSGPD</sequence>
<dbReference type="SUPFAM" id="SSF50965">
    <property type="entry name" value="Galactose oxidase, central domain"/>
    <property type="match status" value="1"/>
</dbReference>
<dbReference type="Pfam" id="PF07250">
    <property type="entry name" value="Glyoxal_oxid_N"/>
    <property type="match status" value="1"/>
</dbReference>
<feature type="domain" description="WSC" evidence="3">
    <location>
        <begin position="55"/>
        <end position="151"/>
    </location>
</feature>
<feature type="signal peptide" evidence="2">
    <location>
        <begin position="1"/>
        <end position="24"/>
    </location>
</feature>
<dbReference type="InterPro" id="IPR013783">
    <property type="entry name" value="Ig-like_fold"/>
</dbReference>
<dbReference type="InterPro" id="IPR037293">
    <property type="entry name" value="Gal_Oxidase_central_sf"/>
</dbReference>
<dbReference type="AlphaFoldDB" id="A0A8H7CLH6"/>
<evidence type="ECO:0000256" key="2">
    <source>
        <dbReference type="SAM" id="SignalP"/>
    </source>
</evidence>
<dbReference type="InterPro" id="IPR014756">
    <property type="entry name" value="Ig_E-set"/>
</dbReference>
<dbReference type="InterPro" id="IPR011043">
    <property type="entry name" value="Gal_Oxase/kelch_b-propeller"/>
</dbReference>
<comment type="caution">
    <text evidence="4">The sequence shown here is derived from an EMBL/GenBank/DDBJ whole genome shotgun (WGS) entry which is preliminary data.</text>
</comment>
<dbReference type="SUPFAM" id="SSF81296">
    <property type="entry name" value="E set domains"/>
    <property type="match status" value="1"/>
</dbReference>
<dbReference type="InterPro" id="IPR002889">
    <property type="entry name" value="WSC_carb-bd"/>
</dbReference>
<dbReference type="PROSITE" id="PS51212">
    <property type="entry name" value="WSC"/>
    <property type="match status" value="5"/>
</dbReference>
<dbReference type="EMBL" id="JACAZI010000017">
    <property type="protein sequence ID" value="KAF7342070.1"/>
    <property type="molecule type" value="Genomic_DNA"/>
</dbReference>
<reference evidence="4" key="1">
    <citation type="submission" date="2020-05" db="EMBL/GenBank/DDBJ databases">
        <title>Mycena genomes resolve the evolution of fungal bioluminescence.</title>
        <authorList>
            <person name="Tsai I.J."/>
        </authorList>
    </citation>
    <scope>NUCLEOTIDE SEQUENCE</scope>
    <source>
        <strain evidence="4">CCC161011</strain>
    </source>
</reference>
<feature type="domain" description="WSC" evidence="3">
    <location>
        <begin position="379"/>
        <end position="476"/>
    </location>
</feature>
<dbReference type="Proteomes" id="UP000620124">
    <property type="component" value="Unassembled WGS sequence"/>
</dbReference>
<dbReference type="InterPro" id="IPR009880">
    <property type="entry name" value="Glyoxal_oxidase_N"/>
</dbReference>
<dbReference type="CDD" id="cd02851">
    <property type="entry name" value="E_set_GO_C"/>
    <property type="match status" value="1"/>
</dbReference>
<dbReference type="Gene3D" id="2.60.40.10">
    <property type="entry name" value="Immunoglobulins"/>
    <property type="match status" value="1"/>
</dbReference>
<feature type="domain" description="WSC" evidence="3">
    <location>
        <begin position="486"/>
        <end position="578"/>
    </location>
</feature>
<dbReference type="Pfam" id="PF09118">
    <property type="entry name" value="GO-like_E_set"/>
    <property type="match status" value="1"/>
</dbReference>
<dbReference type="PANTHER" id="PTHR32208:SF96">
    <property type="entry name" value="GLYOXAL OXIDASE"/>
    <property type="match status" value="1"/>
</dbReference>
<dbReference type="PANTHER" id="PTHR32208">
    <property type="entry name" value="SECRETED PROTEIN-RELATED"/>
    <property type="match status" value="1"/>
</dbReference>
<evidence type="ECO:0000256" key="1">
    <source>
        <dbReference type="ARBA" id="ARBA00022729"/>
    </source>
</evidence>
<feature type="domain" description="WSC" evidence="3">
    <location>
        <begin position="163"/>
        <end position="260"/>
    </location>
</feature>
<name>A0A8H7CLH6_9AGAR</name>
<evidence type="ECO:0000313" key="4">
    <source>
        <dbReference type="EMBL" id="KAF7342070.1"/>
    </source>
</evidence>
<feature type="chain" id="PRO_5034899683" evidence="2">
    <location>
        <begin position="25"/>
        <end position="1152"/>
    </location>
</feature>
<dbReference type="OrthoDB" id="2019572at2759"/>
<dbReference type="SMART" id="SM00321">
    <property type="entry name" value="WSC"/>
    <property type="match status" value="5"/>
</dbReference>
<organism evidence="4 5">
    <name type="scientific">Mycena venus</name>
    <dbReference type="NCBI Taxonomy" id="2733690"/>
    <lineage>
        <taxon>Eukaryota</taxon>
        <taxon>Fungi</taxon>
        <taxon>Dikarya</taxon>
        <taxon>Basidiomycota</taxon>
        <taxon>Agaricomycotina</taxon>
        <taxon>Agaricomycetes</taxon>
        <taxon>Agaricomycetidae</taxon>
        <taxon>Agaricales</taxon>
        <taxon>Marasmiineae</taxon>
        <taxon>Mycenaceae</taxon>
        <taxon>Mycena</taxon>
    </lineage>
</organism>
<protein>
    <submittedName>
        <fullName evidence="4">Putative fungistatic metabolite</fullName>
    </submittedName>
</protein>
<evidence type="ECO:0000259" key="3">
    <source>
        <dbReference type="PROSITE" id="PS51212"/>
    </source>
</evidence>
<keyword evidence="1 2" id="KW-0732">Signal</keyword>
<dbReference type="Pfam" id="PF01822">
    <property type="entry name" value="WSC"/>
    <property type="match status" value="5"/>
</dbReference>
<proteinExistence type="predicted"/>
<accession>A0A8H7CLH6</accession>
<keyword evidence="5" id="KW-1185">Reference proteome</keyword>
<dbReference type="Gene3D" id="2.130.10.80">
    <property type="entry name" value="Galactose oxidase/kelch, beta-propeller"/>
    <property type="match status" value="1"/>
</dbReference>
<dbReference type="InterPro" id="IPR015202">
    <property type="entry name" value="GO-like_E_set"/>
</dbReference>
<gene>
    <name evidence="4" type="ORF">MVEN_01794300</name>
</gene>